<dbReference type="Gene3D" id="2.60.40.2310">
    <property type="match status" value="1"/>
</dbReference>
<evidence type="ECO:0000256" key="4">
    <source>
        <dbReference type="ARBA" id="ARBA00022825"/>
    </source>
</evidence>
<evidence type="ECO:0000256" key="5">
    <source>
        <dbReference type="PIRSR" id="PIRSR615500-1"/>
    </source>
</evidence>
<dbReference type="OrthoDB" id="614750at2"/>
<comment type="similarity">
    <text evidence="1 6">Belongs to the peptidase S8 family.</text>
</comment>
<name>E6S9A0_INTC7</name>
<dbReference type="InterPro" id="IPR036852">
    <property type="entry name" value="Peptidase_S8/S53_dom_sf"/>
</dbReference>
<dbReference type="Pfam" id="PF00082">
    <property type="entry name" value="Peptidase_S8"/>
    <property type="match status" value="1"/>
</dbReference>
<evidence type="ECO:0000259" key="9">
    <source>
        <dbReference type="Pfam" id="PF00082"/>
    </source>
</evidence>
<feature type="region of interest" description="Disordered" evidence="7">
    <location>
        <begin position="248"/>
        <end position="275"/>
    </location>
</feature>
<dbReference type="STRING" id="710696.Intca_0531"/>
<protein>
    <submittedName>
        <fullName evidence="13">Peptidase S8 and S53 subtilisin kexin sedolisin</fullName>
    </submittedName>
</protein>
<keyword evidence="8" id="KW-0732">Signal</keyword>
<dbReference type="InterPro" id="IPR003137">
    <property type="entry name" value="PA_domain"/>
</dbReference>
<evidence type="ECO:0000259" key="11">
    <source>
        <dbReference type="Pfam" id="PF05922"/>
    </source>
</evidence>
<evidence type="ECO:0000256" key="1">
    <source>
        <dbReference type="ARBA" id="ARBA00011073"/>
    </source>
</evidence>
<dbReference type="CDD" id="cd02120">
    <property type="entry name" value="PA_subtilisin_like"/>
    <property type="match status" value="1"/>
</dbReference>
<feature type="domain" description="PA" evidence="10">
    <location>
        <begin position="447"/>
        <end position="512"/>
    </location>
</feature>
<dbReference type="AlphaFoldDB" id="E6S9A0"/>
<evidence type="ECO:0000256" key="7">
    <source>
        <dbReference type="SAM" id="MobiDB-lite"/>
    </source>
</evidence>
<keyword evidence="3 6" id="KW-0378">Hydrolase</keyword>
<dbReference type="Pfam" id="PF02225">
    <property type="entry name" value="PA"/>
    <property type="match status" value="1"/>
</dbReference>
<dbReference type="InterPro" id="IPR034197">
    <property type="entry name" value="Peptidases_S8_3"/>
</dbReference>
<evidence type="ECO:0000256" key="8">
    <source>
        <dbReference type="SAM" id="SignalP"/>
    </source>
</evidence>
<dbReference type="Proteomes" id="UP000008914">
    <property type="component" value="Chromosome"/>
</dbReference>
<dbReference type="KEGG" id="ica:Intca_0531"/>
<feature type="active site" description="Charge relay system" evidence="5 6">
    <location>
        <position position="178"/>
    </location>
</feature>
<evidence type="ECO:0000256" key="6">
    <source>
        <dbReference type="PROSITE-ProRule" id="PRU01240"/>
    </source>
</evidence>
<feature type="domain" description="Inhibitor I9" evidence="11">
    <location>
        <begin position="39"/>
        <end position="141"/>
    </location>
</feature>
<dbReference type="SUPFAM" id="SSF52743">
    <property type="entry name" value="Subtilisin-like"/>
    <property type="match status" value="1"/>
</dbReference>
<dbReference type="Gene3D" id="2.60.120.380">
    <property type="match status" value="1"/>
</dbReference>
<dbReference type="InterPro" id="IPR000209">
    <property type="entry name" value="Peptidase_S8/S53_dom"/>
</dbReference>
<dbReference type="InterPro" id="IPR046450">
    <property type="entry name" value="PA_dom_sf"/>
</dbReference>
<feature type="active site" description="Charge relay system" evidence="5 6">
    <location>
        <position position="263"/>
    </location>
</feature>
<evidence type="ECO:0000313" key="14">
    <source>
        <dbReference type="Proteomes" id="UP000008914"/>
    </source>
</evidence>
<dbReference type="HOGENOM" id="CLU_000625_3_0_11"/>
<dbReference type="PANTHER" id="PTHR10795">
    <property type="entry name" value="PROPROTEIN CONVERTASE SUBTILISIN/KEXIN"/>
    <property type="match status" value="1"/>
</dbReference>
<dbReference type="PRINTS" id="PR00723">
    <property type="entry name" value="SUBTILISIN"/>
</dbReference>
<dbReference type="RefSeq" id="WP_013491397.1">
    <property type="nucleotide sequence ID" value="NC_014830.1"/>
</dbReference>
<dbReference type="Pfam" id="PF17766">
    <property type="entry name" value="fn3_6"/>
    <property type="match status" value="1"/>
</dbReference>
<dbReference type="eggNOG" id="COG1404">
    <property type="taxonomic scope" value="Bacteria"/>
</dbReference>
<feature type="domain" description="Subtilisin-like protease fibronectin type-III" evidence="12">
    <location>
        <begin position="698"/>
        <end position="790"/>
    </location>
</feature>
<dbReference type="InterPro" id="IPR023828">
    <property type="entry name" value="Peptidase_S8_Ser-AS"/>
</dbReference>
<dbReference type="Gene3D" id="3.40.50.200">
    <property type="entry name" value="Peptidase S8/S53 domain"/>
    <property type="match status" value="1"/>
</dbReference>
<proteinExistence type="inferred from homology"/>
<dbReference type="Gene3D" id="3.30.70.80">
    <property type="entry name" value="Peptidase S8 propeptide/proteinase inhibitor I9"/>
    <property type="match status" value="1"/>
</dbReference>
<evidence type="ECO:0000259" key="10">
    <source>
        <dbReference type="Pfam" id="PF02225"/>
    </source>
</evidence>
<feature type="chain" id="PRO_5003208971" evidence="8">
    <location>
        <begin position="27"/>
        <end position="997"/>
    </location>
</feature>
<dbReference type="InterPro" id="IPR045051">
    <property type="entry name" value="SBT"/>
</dbReference>
<evidence type="ECO:0000256" key="2">
    <source>
        <dbReference type="ARBA" id="ARBA00022670"/>
    </source>
</evidence>
<dbReference type="InterPro" id="IPR041469">
    <property type="entry name" value="Subtilisin-like_FN3"/>
</dbReference>
<dbReference type="PROSITE" id="PS51892">
    <property type="entry name" value="SUBTILASE"/>
    <property type="match status" value="1"/>
</dbReference>
<accession>E6S9A0</accession>
<dbReference type="Gene3D" id="3.50.30.30">
    <property type="match status" value="1"/>
</dbReference>
<dbReference type="Pfam" id="PF05922">
    <property type="entry name" value="Inhibitor_I9"/>
    <property type="match status" value="1"/>
</dbReference>
<dbReference type="InterPro" id="IPR015500">
    <property type="entry name" value="Peptidase_S8_subtilisin-rel"/>
</dbReference>
<dbReference type="InterPro" id="IPR037045">
    <property type="entry name" value="S8pro/Inhibitor_I9_sf"/>
</dbReference>
<feature type="domain" description="Peptidase S8/S53" evidence="9">
    <location>
        <begin position="169"/>
        <end position="644"/>
    </location>
</feature>
<keyword evidence="4 6" id="KW-0720">Serine protease</keyword>
<reference evidence="13 14" key="1">
    <citation type="journal article" date="2010" name="Stand. Genomic Sci.">
        <title>Complete genome sequence of Intrasporangium calvum type strain (7 KIP).</title>
        <authorList>
            <person name="Del Rio T.G."/>
            <person name="Chertkov O."/>
            <person name="Yasawong M."/>
            <person name="Lucas S."/>
            <person name="Deshpande S."/>
            <person name="Cheng J.F."/>
            <person name="Detter C."/>
            <person name="Tapia R."/>
            <person name="Han C."/>
            <person name="Goodwin L."/>
            <person name="Pitluck S."/>
            <person name="Liolios K."/>
            <person name="Ivanova N."/>
            <person name="Mavromatis K."/>
            <person name="Pati A."/>
            <person name="Chen A."/>
            <person name="Palaniappan K."/>
            <person name="Land M."/>
            <person name="Hauser L."/>
            <person name="Chang Y.J."/>
            <person name="Jeffries C.D."/>
            <person name="Rohde M."/>
            <person name="Pukall R."/>
            <person name="Sikorski J."/>
            <person name="Goker M."/>
            <person name="Woyke T."/>
            <person name="Bristow J."/>
            <person name="Eisen J.A."/>
            <person name="Markowitz V."/>
            <person name="Hugenholtz P."/>
            <person name="Kyrpides N.C."/>
            <person name="Klenk H.P."/>
            <person name="Lapidus A."/>
        </authorList>
    </citation>
    <scope>NUCLEOTIDE SEQUENCE [LARGE SCALE GENOMIC DNA]</scope>
    <source>
        <strain evidence="14">ATCC 23552 / DSM 43043 / JCM 3097 / NBRC 12989 / 7 KIP</strain>
    </source>
</reference>
<dbReference type="GO" id="GO:0006508">
    <property type="term" value="P:proteolysis"/>
    <property type="evidence" value="ECO:0007669"/>
    <property type="project" value="UniProtKB-KW"/>
</dbReference>
<evidence type="ECO:0000256" key="3">
    <source>
        <dbReference type="ARBA" id="ARBA00022801"/>
    </source>
</evidence>
<dbReference type="SUPFAM" id="SSF52025">
    <property type="entry name" value="PA domain"/>
    <property type="match status" value="1"/>
</dbReference>
<feature type="active site" description="Charge relay system" evidence="5 6">
    <location>
        <position position="594"/>
    </location>
</feature>
<evidence type="ECO:0000259" key="12">
    <source>
        <dbReference type="Pfam" id="PF17766"/>
    </source>
</evidence>
<evidence type="ECO:0000313" key="13">
    <source>
        <dbReference type="EMBL" id="ADU47076.1"/>
    </source>
</evidence>
<sequence length="997" mass="101022">MKRRLLGAVTAVPVALAMAGTGAADAAVTQSVPPSTSGTYIVQMADLPVVAYDGKIKGLAATSPTPGTKVDPQSDAVTRYVAHLESKHNSALTRVGATSTKIYDYAFSFNGFAAKLTAAQAQRLTKAPGVVAVNPEQTYTVDTSTTPDFLGLTAKGGLWDQLGGTGSAGEDILIGTIDSGIWPEHLSFSDRATAGVPSASGPVVYAPFDGPADACKAGENWTAKTCNNKLVIARHFNESWGGDKGIRKDRPWEFTSPRDYNGHGTHTASTSGGNHDVPVPGIASALAPNGMSGIAPRARVAAYKALWSTETGDTASGRGGDLVAAIDQAVADGVDVINYSISGSQTNFADGAEIAFLFAARAGVFVAASAGNSGPTASTVAHPSPWITTVAAGTHNRASHGSVTLGNGATYEGASLAAEAVTAPFIDSTSAGLAGADPTKVALCYSSADGGNVLDPAKVAGKIVLCDRGATARTNKSLAVKEAGGVGLVLVNTSPIGINADLHTIPSVHLESTERAPVKAYAATSGATATINVAELDLNAPAPFTAGFSSRGPLSAGSGDLLKPDVIAPGQDILAAYTPVTNGGYAYNAISGTSMSSPHVAGLAALLRDRHPGWSPMAIKSALMTTDYDVKDEASTADKAFRQGAGHVNPNAAAKAGLVYDSGWNDWLAFLCGTTSAVGAGTCDALVSRGYSTDPSQFNGASIASGALAGSETITRRVTNVGATTATYKASITLRGFDVEVSPKKLVLAPGQTKSFTVTITREDAPLNSYTGGHLVWTSGTTTVRSPIVVRPVALAAPGEVRAEPSGTSYGVTFGYTGDFAATGRGLVPAAATSGTVADDPTDSTCSLSSPNAQKVEVAVPAGTTYARFALFDADVNPGTDLDLCVFDSTEKNVGSSGSGTSAEQVNLLNPGAGTYTVVVQGWGVAGTSPFKLHTWVLGSAAEDNLTVTAPTSATIGQSGTVTLGFTGLTSGKWLGSVAYSGAEGMPNPTIVRVDVP</sequence>
<dbReference type="InterPro" id="IPR010259">
    <property type="entry name" value="S8pro/Inhibitor_I9"/>
</dbReference>
<dbReference type="EMBL" id="CP002343">
    <property type="protein sequence ID" value="ADU47076.1"/>
    <property type="molecule type" value="Genomic_DNA"/>
</dbReference>
<keyword evidence="2 6" id="KW-0645">Protease</keyword>
<dbReference type="GO" id="GO:0004252">
    <property type="term" value="F:serine-type endopeptidase activity"/>
    <property type="evidence" value="ECO:0007669"/>
    <property type="project" value="UniProtKB-UniRule"/>
</dbReference>
<dbReference type="SMR" id="E6S9A0"/>
<dbReference type="PROSITE" id="PS00138">
    <property type="entry name" value="SUBTILASE_SER"/>
    <property type="match status" value="1"/>
</dbReference>
<feature type="signal peptide" evidence="8">
    <location>
        <begin position="1"/>
        <end position="26"/>
    </location>
</feature>
<dbReference type="CDD" id="cd04852">
    <property type="entry name" value="Peptidases_S8_3"/>
    <property type="match status" value="1"/>
</dbReference>
<keyword evidence="14" id="KW-1185">Reference proteome</keyword>
<gene>
    <name evidence="13" type="ordered locus">Intca_0531</name>
</gene>
<feature type="compositionally biased region" description="Low complexity" evidence="7">
    <location>
        <begin position="262"/>
        <end position="275"/>
    </location>
</feature>
<organism evidence="13 14">
    <name type="scientific">Intrasporangium calvum (strain ATCC 23552 / DSM 43043 / JCM 3097 / NBRC 12989 / NCIMB 10167 / NRRL B-3866 / 7 KIP)</name>
    <dbReference type="NCBI Taxonomy" id="710696"/>
    <lineage>
        <taxon>Bacteria</taxon>
        <taxon>Bacillati</taxon>
        <taxon>Actinomycetota</taxon>
        <taxon>Actinomycetes</taxon>
        <taxon>Micrococcales</taxon>
        <taxon>Intrasporangiaceae</taxon>
        <taxon>Intrasporangium</taxon>
    </lineage>
</organism>